<keyword evidence="14 15" id="KW-0694">RNA-binding</keyword>
<dbReference type="EMBL" id="VUNA01000002">
    <property type="protein sequence ID" value="MST70085.1"/>
    <property type="molecule type" value="Genomic_DNA"/>
</dbReference>
<comment type="subunit">
    <text evidence="4 15">Homodimer.</text>
</comment>
<dbReference type="CDD" id="cd00593">
    <property type="entry name" value="RIBOc"/>
    <property type="match status" value="1"/>
</dbReference>
<comment type="similarity">
    <text evidence="3">Belongs to the ribonuclease III family.</text>
</comment>
<keyword evidence="15" id="KW-0699">rRNA-binding</keyword>
<evidence type="ECO:0000256" key="9">
    <source>
        <dbReference type="ARBA" id="ARBA00022722"/>
    </source>
</evidence>
<feature type="binding site" evidence="15">
    <location>
        <position position="119"/>
    </location>
    <ligand>
        <name>Mg(2+)</name>
        <dbReference type="ChEBI" id="CHEBI:18420"/>
    </ligand>
</feature>
<dbReference type="SUPFAM" id="SSF54768">
    <property type="entry name" value="dsRNA-binding domain-like"/>
    <property type="match status" value="1"/>
</dbReference>
<keyword evidence="5 15" id="KW-0963">Cytoplasm</keyword>
<keyword evidence="11 15" id="KW-0255">Endonuclease</keyword>
<dbReference type="SMART" id="SM00535">
    <property type="entry name" value="RIBOc"/>
    <property type="match status" value="1"/>
</dbReference>
<dbReference type="AlphaFoldDB" id="A0A6N7XJ53"/>
<keyword evidence="9 15" id="KW-0540">Nuclease</keyword>
<feature type="binding site" evidence="15">
    <location>
        <position position="46"/>
    </location>
    <ligand>
        <name>Mg(2+)</name>
        <dbReference type="ChEBI" id="CHEBI:18420"/>
    </ligand>
</feature>
<dbReference type="SMART" id="SM00358">
    <property type="entry name" value="DSRM"/>
    <property type="match status" value="1"/>
</dbReference>
<evidence type="ECO:0000256" key="15">
    <source>
        <dbReference type="HAMAP-Rule" id="MF_00104"/>
    </source>
</evidence>
<sequence>MKDYSVLERNLGYSFQDKKLLAHALTHSSYASEHDLAYSENNERLEFIGDAYLDAIIGNKLYEVMPNQPEGVLSKTRANIVCERSLATIARNVGLGDFLFLGNGEEMYGGREKDSILADAVEAIIGAIIRESGYDCADRVVLKLFEENILLALQGKLYHDYKTALQEKLQERYKNVRIQYEPVSESGPDHRKVFTVQVKVDDAVLATGSGHSKKAAEQEAARKVLMKGV</sequence>
<evidence type="ECO:0000259" key="17">
    <source>
        <dbReference type="PROSITE" id="PS50142"/>
    </source>
</evidence>
<dbReference type="HAMAP" id="MF_00104">
    <property type="entry name" value="RNase_III"/>
    <property type="match status" value="1"/>
</dbReference>
<keyword evidence="13 15" id="KW-0460">Magnesium</keyword>
<dbReference type="InterPro" id="IPR000999">
    <property type="entry name" value="RNase_III_dom"/>
</dbReference>
<reference evidence="18 19" key="1">
    <citation type="submission" date="2019-08" db="EMBL/GenBank/DDBJ databases">
        <title>In-depth cultivation of the pig gut microbiome towards novel bacterial diversity and tailored functional studies.</title>
        <authorList>
            <person name="Wylensek D."/>
            <person name="Hitch T.C.A."/>
            <person name="Clavel T."/>
        </authorList>
    </citation>
    <scope>NUCLEOTIDE SEQUENCE [LARGE SCALE GENOMIC DNA]</scope>
    <source>
        <strain evidence="18 19">WCA-MUC-591-APC-4B</strain>
    </source>
</reference>
<evidence type="ECO:0000256" key="13">
    <source>
        <dbReference type="ARBA" id="ARBA00022842"/>
    </source>
</evidence>
<dbReference type="PROSITE" id="PS50142">
    <property type="entry name" value="RNASE_3_2"/>
    <property type="match status" value="1"/>
</dbReference>
<proteinExistence type="inferred from homology"/>
<evidence type="ECO:0000256" key="12">
    <source>
        <dbReference type="ARBA" id="ARBA00022801"/>
    </source>
</evidence>
<dbReference type="FunFam" id="1.10.1520.10:FF:000001">
    <property type="entry name" value="Ribonuclease 3"/>
    <property type="match status" value="1"/>
</dbReference>
<dbReference type="GO" id="GO:0003725">
    <property type="term" value="F:double-stranded RNA binding"/>
    <property type="evidence" value="ECO:0007669"/>
    <property type="project" value="TreeGrafter"/>
</dbReference>
<dbReference type="Gene3D" id="1.10.1520.10">
    <property type="entry name" value="Ribonuclease III domain"/>
    <property type="match status" value="1"/>
</dbReference>
<keyword evidence="7 15" id="KW-0507">mRNA processing</keyword>
<dbReference type="EC" id="3.1.26.3" evidence="15"/>
<evidence type="ECO:0000256" key="11">
    <source>
        <dbReference type="ARBA" id="ARBA00022759"/>
    </source>
</evidence>
<dbReference type="GO" id="GO:0004525">
    <property type="term" value="F:ribonuclease III activity"/>
    <property type="evidence" value="ECO:0007669"/>
    <property type="project" value="UniProtKB-UniRule"/>
</dbReference>
<dbReference type="PROSITE" id="PS50137">
    <property type="entry name" value="DS_RBD"/>
    <property type="match status" value="1"/>
</dbReference>
<feature type="domain" description="DRBM" evidence="16">
    <location>
        <begin position="160"/>
        <end position="229"/>
    </location>
</feature>
<name>A0A6N7XJ53_9FIRM</name>
<dbReference type="Pfam" id="PF14622">
    <property type="entry name" value="Ribonucleas_3_3"/>
    <property type="match status" value="1"/>
</dbReference>
<dbReference type="GO" id="GO:0006364">
    <property type="term" value="P:rRNA processing"/>
    <property type="evidence" value="ECO:0007669"/>
    <property type="project" value="UniProtKB-UniRule"/>
</dbReference>
<dbReference type="Pfam" id="PF00035">
    <property type="entry name" value="dsrm"/>
    <property type="match status" value="1"/>
</dbReference>
<evidence type="ECO:0000259" key="16">
    <source>
        <dbReference type="PROSITE" id="PS50137"/>
    </source>
</evidence>
<comment type="subcellular location">
    <subcellularLocation>
        <location evidence="2 15">Cytoplasm</location>
    </subcellularLocation>
</comment>
<feature type="active site" evidence="15">
    <location>
        <position position="50"/>
    </location>
</feature>
<dbReference type="Proteomes" id="UP000469424">
    <property type="component" value="Unassembled WGS sequence"/>
</dbReference>
<comment type="catalytic activity">
    <reaction evidence="1 15">
        <text>Endonucleolytic cleavage to 5'-phosphomonoester.</text>
        <dbReference type="EC" id="3.1.26.3"/>
    </reaction>
</comment>
<dbReference type="GO" id="GO:0042802">
    <property type="term" value="F:identical protein binding"/>
    <property type="evidence" value="ECO:0007669"/>
    <property type="project" value="UniProtKB-ARBA"/>
</dbReference>
<protein>
    <recommendedName>
        <fullName evidence="15">Ribonuclease 3</fullName>
        <ecNumber evidence="15">3.1.26.3</ecNumber>
    </recommendedName>
    <alternativeName>
        <fullName evidence="15">Ribonuclease III</fullName>
        <shortName evidence="15">RNase III</shortName>
    </alternativeName>
</protein>
<feature type="binding site" evidence="15">
    <location>
        <position position="122"/>
    </location>
    <ligand>
        <name>Mg(2+)</name>
        <dbReference type="ChEBI" id="CHEBI:18420"/>
    </ligand>
</feature>
<dbReference type="InterPro" id="IPR036389">
    <property type="entry name" value="RNase_III_sf"/>
</dbReference>
<comment type="cofactor">
    <cofactor evidence="15">
        <name>Mg(2+)</name>
        <dbReference type="ChEBI" id="CHEBI:18420"/>
    </cofactor>
</comment>
<dbReference type="NCBIfam" id="TIGR02191">
    <property type="entry name" value="RNaseIII"/>
    <property type="match status" value="1"/>
</dbReference>
<keyword evidence="12 15" id="KW-0378">Hydrolase</keyword>
<gene>
    <name evidence="15 18" type="primary">rnc</name>
    <name evidence="18" type="ORF">FYJ65_01820</name>
</gene>
<evidence type="ECO:0000256" key="10">
    <source>
        <dbReference type="ARBA" id="ARBA00022723"/>
    </source>
</evidence>
<dbReference type="GO" id="GO:0010468">
    <property type="term" value="P:regulation of gene expression"/>
    <property type="evidence" value="ECO:0007669"/>
    <property type="project" value="TreeGrafter"/>
</dbReference>
<evidence type="ECO:0000256" key="8">
    <source>
        <dbReference type="ARBA" id="ARBA00022694"/>
    </source>
</evidence>
<dbReference type="SUPFAM" id="SSF69065">
    <property type="entry name" value="RNase III domain-like"/>
    <property type="match status" value="1"/>
</dbReference>
<dbReference type="Gene3D" id="3.30.160.20">
    <property type="match status" value="1"/>
</dbReference>
<evidence type="ECO:0000256" key="5">
    <source>
        <dbReference type="ARBA" id="ARBA00022490"/>
    </source>
</evidence>
<evidence type="ECO:0000256" key="3">
    <source>
        <dbReference type="ARBA" id="ARBA00010183"/>
    </source>
</evidence>
<dbReference type="GO" id="GO:0006397">
    <property type="term" value="P:mRNA processing"/>
    <property type="evidence" value="ECO:0007669"/>
    <property type="project" value="UniProtKB-UniRule"/>
</dbReference>
<evidence type="ECO:0000313" key="18">
    <source>
        <dbReference type="EMBL" id="MST70085.1"/>
    </source>
</evidence>
<comment type="function">
    <text evidence="15">Digests double-stranded RNA. Involved in the processing of primary rRNA transcript to yield the immediate precursors to the large and small rRNAs (23S and 16S). Processes some mRNAs, and tRNAs when they are encoded in the rRNA operon. Processes pre-crRNA and tracrRNA of type II CRISPR loci if present in the organism.</text>
</comment>
<dbReference type="RefSeq" id="WP_154553645.1">
    <property type="nucleotide sequence ID" value="NZ_VUNA01000002.1"/>
</dbReference>
<evidence type="ECO:0000256" key="2">
    <source>
        <dbReference type="ARBA" id="ARBA00004496"/>
    </source>
</evidence>
<dbReference type="PANTHER" id="PTHR11207:SF0">
    <property type="entry name" value="RIBONUCLEASE 3"/>
    <property type="match status" value="1"/>
</dbReference>
<dbReference type="GO" id="GO:0019843">
    <property type="term" value="F:rRNA binding"/>
    <property type="evidence" value="ECO:0007669"/>
    <property type="project" value="UniProtKB-KW"/>
</dbReference>
<keyword evidence="19" id="KW-1185">Reference proteome</keyword>
<dbReference type="GO" id="GO:0005737">
    <property type="term" value="C:cytoplasm"/>
    <property type="evidence" value="ECO:0007669"/>
    <property type="project" value="UniProtKB-SubCell"/>
</dbReference>
<feature type="domain" description="RNase III" evidence="17">
    <location>
        <begin position="4"/>
        <end position="133"/>
    </location>
</feature>
<evidence type="ECO:0000313" key="19">
    <source>
        <dbReference type="Proteomes" id="UP000469424"/>
    </source>
</evidence>
<evidence type="ECO:0000256" key="7">
    <source>
        <dbReference type="ARBA" id="ARBA00022664"/>
    </source>
</evidence>
<evidence type="ECO:0000256" key="6">
    <source>
        <dbReference type="ARBA" id="ARBA00022552"/>
    </source>
</evidence>
<keyword evidence="10 15" id="KW-0479">Metal-binding</keyword>
<keyword evidence="6 15" id="KW-0698">rRNA processing</keyword>
<accession>A0A6N7XJ53</accession>
<evidence type="ECO:0000256" key="1">
    <source>
        <dbReference type="ARBA" id="ARBA00000109"/>
    </source>
</evidence>
<dbReference type="InterPro" id="IPR014720">
    <property type="entry name" value="dsRBD_dom"/>
</dbReference>
<dbReference type="GO" id="GO:0008033">
    <property type="term" value="P:tRNA processing"/>
    <property type="evidence" value="ECO:0007669"/>
    <property type="project" value="UniProtKB-KW"/>
</dbReference>
<organism evidence="18 19">
    <name type="scientific">Mogibacterium kristiansenii</name>
    <dbReference type="NCBI Taxonomy" id="2606708"/>
    <lineage>
        <taxon>Bacteria</taxon>
        <taxon>Bacillati</taxon>
        <taxon>Bacillota</taxon>
        <taxon>Clostridia</taxon>
        <taxon>Peptostreptococcales</taxon>
        <taxon>Anaerovoracaceae</taxon>
        <taxon>Mogibacterium</taxon>
    </lineage>
</organism>
<dbReference type="FunFam" id="3.30.160.20:FF:000003">
    <property type="entry name" value="Ribonuclease 3"/>
    <property type="match status" value="1"/>
</dbReference>
<dbReference type="PANTHER" id="PTHR11207">
    <property type="entry name" value="RIBONUCLEASE III"/>
    <property type="match status" value="1"/>
</dbReference>
<feature type="active site" evidence="15">
    <location>
        <position position="122"/>
    </location>
</feature>
<evidence type="ECO:0000256" key="4">
    <source>
        <dbReference type="ARBA" id="ARBA00011738"/>
    </source>
</evidence>
<keyword evidence="8 15" id="KW-0819">tRNA processing</keyword>
<dbReference type="CDD" id="cd10845">
    <property type="entry name" value="DSRM_RNAse_III_family"/>
    <property type="match status" value="1"/>
</dbReference>
<evidence type="ECO:0000256" key="14">
    <source>
        <dbReference type="ARBA" id="ARBA00022884"/>
    </source>
</evidence>
<dbReference type="InterPro" id="IPR011907">
    <property type="entry name" value="RNase_III"/>
</dbReference>
<dbReference type="GO" id="GO:0046872">
    <property type="term" value="F:metal ion binding"/>
    <property type="evidence" value="ECO:0007669"/>
    <property type="project" value="UniProtKB-KW"/>
</dbReference>
<comment type="caution">
    <text evidence="18">The sequence shown here is derived from an EMBL/GenBank/DDBJ whole genome shotgun (WGS) entry which is preliminary data.</text>
</comment>